<evidence type="ECO:0000313" key="11">
    <source>
        <dbReference type="EMBL" id="GFM32025.1"/>
    </source>
</evidence>
<dbReference type="Gene3D" id="3.30.70.100">
    <property type="match status" value="1"/>
</dbReference>
<dbReference type="SUPFAM" id="SSF50182">
    <property type="entry name" value="Sm-like ribonucleoproteins"/>
    <property type="match status" value="1"/>
</dbReference>
<dbReference type="InterPro" id="IPR023408">
    <property type="entry name" value="MscS_beta-dom_sf"/>
</dbReference>
<accession>A0A7J0BFS1</accession>
<comment type="subcellular location">
    <subcellularLocation>
        <location evidence="1">Cell membrane</location>
        <topology evidence="1">Multi-pass membrane protein</topology>
    </subcellularLocation>
</comment>
<keyword evidence="4 7" id="KW-0812">Transmembrane</keyword>
<evidence type="ECO:0000259" key="8">
    <source>
        <dbReference type="Pfam" id="PF00924"/>
    </source>
</evidence>
<feature type="transmembrane region" description="Helical" evidence="7">
    <location>
        <begin position="85"/>
        <end position="103"/>
    </location>
</feature>
<dbReference type="Pfam" id="PF05552">
    <property type="entry name" value="MS_channel_1st_1"/>
    <property type="match status" value="1"/>
</dbReference>
<dbReference type="Pfam" id="PF00924">
    <property type="entry name" value="MS_channel_2nd"/>
    <property type="match status" value="1"/>
</dbReference>
<feature type="domain" description="Mechanosensitive ion channel MscS" evidence="8">
    <location>
        <begin position="107"/>
        <end position="171"/>
    </location>
</feature>
<dbReference type="SUPFAM" id="SSF82861">
    <property type="entry name" value="Mechanosensitive channel protein MscS (YggB), transmembrane region"/>
    <property type="match status" value="1"/>
</dbReference>
<evidence type="ECO:0000313" key="12">
    <source>
        <dbReference type="Proteomes" id="UP000503840"/>
    </source>
</evidence>
<evidence type="ECO:0000256" key="7">
    <source>
        <dbReference type="SAM" id="Phobius"/>
    </source>
</evidence>
<evidence type="ECO:0000256" key="4">
    <source>
        <dbReference type="ARBA" id="ARBA00022692"/>
    </source>
</evidence>
<keyword evidence="3" id="KW-1003">Cell membrane</keyword>
<feature type="transmembrane region" description="Helical" evidence="7">
    <location>
        <begin position="56"/>
        <end position="79"/>
    </location>
</feature>
<evidence type="ECO:0000256" key="3">
    <source>
        <dbReference type="ARBA" id="ARBA00022475"/>
    </source>
</evidence>
<dbReference type="InterPro" id="IPR011014">
    <property type="entry name" value="MscS_channel_TM-2"/>
</dbReference>
<dbReference type="PANTHER" id="PTHR30221">
    <property type="entry name" value="SMALL-CONDUCTANCE MECHANOSENSITIVE CHANNEL"/>
    <property type="match status" value="1"/>
</dbReference>
<evidence type="ECO:0000256" key="6">
    <source>
        <dbReference type="ARBA" id="ARBA00023136"/>
    </source>
</evidence>
<dbReference type="GO" id="GO:0008381">
    <property type="term" value="F:mechanosensitive monoatomic ion channel activity"/>
    <property type="evidence" value="ECO:0007669"/>
    <property type="project" value="InterPro"/>
</dbReference>
<dbReference type="InterPro" id="IPR008910">
    <property type="entry name" value="MSC_TM_helix"/>
</dbReference>
<dbReference type="Gene3D" id="1.10.287.1260">
    <property type="match status" value="1"/>
</dbReference>
<dbReference type="InterPro" id="IPR006685">
    <property type="entry name" value="MscS_channel_2nd"/>
</dbReference>
<comment type="caution">
    <text evidence="11">The sequence shown here is derived from an EMBL/GenBank/DDBJ whole genome shotgun (WGS) entry which is preliminary data.</text>
</comment>
<keyword evidence="5 7" id="KW-1133">Transmembrane helix</keyword>
<keyword evidence="6 7" id="KW-0472">Membrane</keyword>
<evidence type="ECO:0000256" key="5">
    <source>
        <dbReference type="ARBA" id="ARBA00022989"/>
    </source>
</evidence>
<dbReference type="GO" id="GO:0005886">
    <property type="term" value="C:plasma membrane"/>
    <property type="evidence" value="ECO:0007669"/>
    <property type="project" value="UniProtKB-SubCell"/>
</dbReference>
<name>A0A7J0BFS1_9BACT</name>
<gene>
    <name evidence="11" type="ORF">DSM101010T_03900</name>
</gene>
<dbReference type="InterPro" id="IPR010920">
    <property type="entry name" value="LSM_dom_sf"/>
</dbReference>
<organism evidence="11 12">
    <name type="scientific">Desulfovibrio subterraneus</name>
    <dbReference type="NCBI Taxonomy" id="2718620"/>
    <lineage>
        <taxon>Bacteria</taxon>
        <taxon>Pseudomonadati</taxon>
        <taxon>Thermodesulfobacteriota</taxon>
        <taxon>Desulfovibrionia</taxon>
        <taxon>Desulfovibrionales</taxon>
        <taxon>Desulfovibrionaceae</taxon>
        <taxon>Desulfovibrio</taxon>
    </lineage>
</organism>
<dbReference type="InterPro" id="IPR049278">
    <property type="entry name" value="MS_channel_C"/>
</dbReference>
<dbReference type="PANTHER" id="PTHR30221:SF1">
    <property type="entry name" value="SMALL-CONDUCTANCE MECHANOSENSITIVE CHANNEL"/>
    <property type="match status" value="1"/>
</dbReference>
<keyword evidence="12" id="KW-1185">Reference proteome</keyword>
<protein>
    <submittedName>
        <fullName evidence="11">Mechanosensitive ion channel protein</fullName>
    </submittedName>
</protein>
<sequence length="275" mass="29929">MEALFNQYKDQVILWAAKNGTNLIVALIILIVGHWLAKRISHLLQKAMQHKGMDLLLINFIRGVAYYAIMAAVFIAVAAQVGIDTTSFLAILGSVGLAVGLAMKDNLSNFSSGVMLVLFRPFTFGDFVDVAGVSGSVVAINLFHTELKSPDNQRIIIPNSLIMGQVITNVTGNATRRIDMVFGIGYGDDIAKARDVIIAALESEAKVLKDPAYTVAVSELADSSVNFVVRPWVATADYWDVRFRLTESIKLALEANGISIPFPQRDVHIIQPAQA</sequence>
<comment type="similarity">
    <text evidence="2">Belongs to the MscS (TC 1.A.23) family.</text>
</comment>
<evidence type="ECO:0000259" key="9">
    <source>
        <dbReference type="Pfam" id="PF21082"/>
    </source>
</evidence>
<feature type="domain" description="Mechanosensitive ion channel MscS C-terminal" evidence="9">
    <location>
        <begin position="178"/>
        <end position="260"/>
    </location>
</feature>
<dbReference type="RefSeq" id="WP_174403702.1">
    <property type="nucleotide sequence ID" value="NZ_BLVO01000004.1"/>
</dbReference>
<dbReference type="EMBL" id="BLVO01000004">
    <property type="protein sequence ID" value="GFM32025.1"/>
    <property type="molecule type" value="Genomic_DNA"/>
</dbReference>
<evidence type="ECO:0000259" key="10">
    <source>
        <dbReference type="Pfam" id="PF21088"/>
    </source>
</evidence>
<dbReference type="SUPFAM" id="SSF82689">
    <property type="entry name" value="Mechanosensitive channel protein MscS (YggB), C-terminal domain"/>
    <property type="match status" value="1"/>
</dbReference>
<evidence type="ECO:0000256" key="2">
    <source>
        <dbReference type="ARBA" id="ARBA00008017"/>
    </source>
</evidence>
<proteinExistence type="inferred from homology"/>
<dbReference type="Proteomes" id="UP000503840">
    <property type="component" value="Unassembled WGS sequence"/>
</dbReference>
<feature type="domain" description="Mechanosensitive ion channel transmembrane helices 2/3" evidence="10">
    <location>
        <begin position="64"/>
        <end position="104"/>
    </location>
</feature>
<dbReference type="Pfam" id="PF21088">
    <property type="entry name" value="MS_channel_1st"/>
    <property type="match status" value="1"/>
</dbReference>
<dbReference type="InterPro" id="IPR045275">
    <property type="entry name" value="MscS_archaea/bacteria_type"/>
</dbReference>
<dbReference type="InterPro" id="IPR049142">
    <property type="entry name" value="MS_channel_1st"/>
</dbReference>
<dbReference type="Gene3D" id="2.30.30.60">
    <property type="match status" value="1"/>
</dbReference>
<feature type="transmembrane region" description="Helical" evidence="7">
    <location>
        <begin position="12"/>
        <end position="36"/>
    </location>
</feature>
<dbReference type="AlphaFoldDB" id="A0A7J0BFS1"/>
<dbReference type="Pfam" id="PF21082">
    <property type="entry name" value="MS_channel_3rd"/>
    <property type="match status" value="1"/>
</dbReference>
<dbReference type="InterPro" id="IPR011066">
    <property type="entry name" value="MscS_channel_C_sf"/>
</dbReference>
<reference evidence="11 12" key="1">
    <citation type="submission" date="2020-05" db="EMBL/GenBank/DDBJ databases">
        <title>Draft genome sequence of Desulfovibrio sp. strain HN2T.</title>
        <authorList>
            <person name="Ueno A."/>
            <person name="Tamazawa S."/>
            <person name="Tamamura S."/>
            <person name="Murakami T."/>
            <person name="Kiyama T."/>
            <person name="Inomata H."/>
            <person name="Amano Y."/>
            <person name="Miyakawa K."/>
            <person name="Tamaki H."/>
            <person name="Naganuma T."/>
            <person name="Kaneko K."/>
        </authorList>
    </citation>
    <scope>NUCLEOTIDE SEQUENCE [LARGE SCALE GENOMIC DNA]</scope>
    <source>
        <strain evidence="11 12">HN2</strain>
    </source>
</reference>
<evidence type="ECO:0000256" key="1">
    <source>
        <dbReference type="ARBA" id="ARBA00004651"/>
    </source>
</evidence>